<evidence type="ECO:0000256" key="5">
    <source>
        <dbReference type="ARBA" id="ARBA00023159"/>
    </source>
</evidence>
<dbReference type="GO" id="GO:0006357">
    <property type="term" value="P:regulation of transcription by RNA polymerase II"/>
    <property type="evidence" value="ECO:0007669"/>
    <property type="project" value="InterPro"/>
</dbReference>
<dbReference type="OrthoDB" id="550309at2759"/>
<dbReference type="GO" id="GO:0010628">
    <property type="term" value="P:positive regulation of gene expression"/>
    <property type="evidence" value="ECO:0007669"/>
    <property type="project" value="TreeGrafter"/>
</dbReference>
<dbReference type="GO" id="GO:0070847">
    <property type="term" value="C:core mediator complex"/>
    <property type="evidence" value="ECO:0007669"/>
    <property type="project" value="TreeGrafter"/>
</dbReference>
<evidence type="ECO:0000313" key="12">
    <source>
        <dbReference type="EMBL" id="OQR68220.1"/>
    </source>
</evidence>
<dbReference type="STRING" id="418985.A0A1V9X3L5"/>
<feature type="domain" description="TFIIS N-terminal" evidence="11">
    <location>
        <begin position="161"/>
        <end position="228"/>
    </location>
</feature>
<evidence type="ECO:0000256" key="8">
    <source>
        <dbReference type="ARBA" id="ARBA00031968"/>
    </source>
</evidence>
<keyword evidence="5" id="KW-0010">Activator</keyword>
<evidence type="ECO:0000256" key="6">
    <source>
        <dbReference type="ARBA" id="ARBA00023163"/>
    </source>
</evidence>
<feature type="region of interest" description="Disordered" evidence="10">
    <location>
        <begin position="228"/>
        <end position="284"/>
    </location>
</feature>
<dbReference type="Proteomes" id="UP000192247">
    <property type="component" value="Unassembled WGS sequence"/>
</dbReference>
<feature type="compositionally biased region" description="Polar residues" evidence="10">
    <location>
        <begin position="311"/>
        <end position="327"/>
    </location>
</feature>
<keyword evidence="7 9" id="KW-0539">Nucleus</keyword>
<feature type="region of interest" description="Disordered" evidence="10">
    <location>
        <begin position="298"/>
        <end position="363"/>
    </location>
</feature>
<dbReference type="InterPro" id="IPR042376">
    <property type="entry name" value="MED26"/>
</dbReference>
<dbReference type="EMBL" id="MNPL01025625">
    <property type="protein sequence ID" value="OQR68220.1"/>
    <property type="molecule type" value="Genomic_DNA"/>
</dbReference>
<evidence type="ECO:0000256" key="4">
    <source>
        <dbReference type="ARBA" id="ARBA00023015"/>
    </source>
</evidence>
<dbReference type="InterPro" id="IPR017923">
    <property type="entry name" value="TFIIS_N"/>
</dbReference>
<dbReference type="PANTHER" id="PTHR15201">
    <property type="entry name" value="CRSP70"/>
    <property type="match status" value="1"/>
</dbReference>
<name>A0A1V9X3L5_9ACAR</name>
<keyword evidence="6" id="KW-0804">Transcription</keyword>
<dbReference type="GO" id="GO:0003712">
    <property type="term" value="F:transcription coregulator activity"/>
    <property type="evidence" value="ECO:0007669"/>
    <property type="project" value="TreeGrafter"/>
</dbReference>
<dbReference type="PANTHER" id="PTHR15201:SF1">
    <property type="entry name" value="MEDIATOR OF RNA POLYMERASE II TRANSCRIPTION SUBUNIT 26"/>
    <property type="match status" value="1"/>
</dbReference>
<accession>A0A1V9X3L5</accession>
<keyword evidence="13" id="KW-1185">Reference proteome</keyword>
<evidence type="ECO:0000256" key="2">
    <source>
        <dbReference type="ARBA" id="ARBA00009681"/>
    </source>
</evidence>
<gene>
    <name evidence="12" type="ORF">BIW11_04600</name>
</gene>
<sequence>MTKSMMHRGGRATTISEKVGLCMRFSVQHGPDLRSRLPFICRSVRRISEGRRCFDGTQQKLSFAPSHLSHLAMCQDGRGWLRADLSLGEAATITAMTYRDSTQQTTILTVHRTEDFSKLKAGQAYKASVSDAGAEFWLRLFRFPCSFEVGFAHESHGTRFNSLREVVDMVAVLDCISLLESLPIRREDLERTRLGRVVNELRKKTSDVALQRRAKDLVRGWRKLLDENPPSVGLGSTPNGTAQHPHAPHTPLTHHAAQKVSSPALSASAAATPATPLGASHGAHGGVQTRVAQLQMQSGVAGAGGHGRITSPASSVSNSPVLRTRNGSGFKPVSPAVPTGSPSPNAVAPLASHAASGGSGQTA</sequence>
<dbReference type="Pfam" id="PF08711">
    <property type="entry name" value="Med26"/>
    <property type="match status" value="1"/>
</dbReference>
<comment type="caution">
    <text evidence="12">The sequence shown here is derived from an EMBL/GenBank/DDBJ whole genome shotgun (WGS) entry which is preliminary data.</text>
</comment>
<dbReference type="InParanoid" id="A0A1V9X3L5"/>
<dbReference type="AlphaFoldDB" id="A0A1V9X3L5"/>
<evidence type="ECO:0000256" key="3">
    <source>
        <dbReference type="ARBA" id="ARBA00019686"/>
    </source>
</evidence>
<keyword evidence="4" id="KW-0805">Transcription regulation</keyword>
<feature type="compositionally biased region" description="Low complexity" evidence="10">
    <location>
        <begin position="261"/>
        <end position="280"/>
    </location>
</feature>
<dbReference type="CDD" id="cd00183">
    <property type="entry name" value="TFIIS_I"/>
    <property type="match status" value="1"/>
</dbReference>
<dbReference type="InterPro" id="IPR003617">
    <property type="entry name" value="TFIIS/CRSP70_N_sub"/>
</dbReference>
<feature type="non-terminal residue" evidence="12">
    <location>
        <position position="363"/>
    </location>
</feature>
<dbReference type="Gene3D" id="1.20.930.10">
    <property type="entry name" value="Conserved domain common to transcription factors TFIIS, elongin A, CRSP70"/>
    <property type="match status" value="1"/>
</dbReference>
<proteinExistence type="inferred from homology"/>
<evidence type="ECO:0000256" key="7">
    <source>
        <dbReference type="ARBA" id="ARBA00023242"/>
    </source>
</evidence>
<reference evidence="12 13" key="1">
    <citation type="journal article" date="2017" name="Gigascience">
        <title>Draft genome of the honey bee ectoparasitic mite, Tropilaelaps mercedesae, is shaped by the parasitic life history.</title>
        <authorList>
            <person name="Dong X."/>
            <person name="Armstrong S.D."/>
            <person name="Xia D."/>
            <person name="Makepeace B.L."/>
            <person name="Darby A.C."/>
            <person name="Kadowaki T."/>
        </authorList>
    </citation>
    <scope>NUCLEOTIDE SEQUENCE [LARGE SCALE GENOMIC DNA]</scope>
    <source>
        <strain evidence="12">Wuxi-XJTLU</strain>
    </source>
</reference>
<protein>
    <recommendedName>
        <fullName evidence="3">Mediator of RNA polymerase II transcription subunit 26</fullName>
    </recommendedName>
    <alternativeName>
        <fullName evidence="8">Mediator complex subunit 26</fullName>
    </alternativeName>
</protein>
<dbReference type="SUPFAM" id="SSF47676">
    <property type="entry name" value="Conserved domain common to transcription factors TFIIS, elongin A, CRSP70"/>
    <property type="match status" value="1"/>
</dbReference>
<dbReference type="InterPro" id="IPR035441">
    <property type="entry name" value="TFIIS/LEDGF_dom_sf"/>
</dbReference>
<evidence type="ECO:0000256" key="10">
    <source>
        <dbReference type="SAM" id="MobiDB-lite"/>
    </source>
</evidence>
<dbReference type="GO" id="GO:0016592">
    <property type="term" value="C:mediator complex"/>
    <property type="evidence" value="ECO:0007669"/>
    <property type="project" value="InterPro"/>
</dbReference>
<evidence type="ECO:0000256" key="1">
    <source>
        <dbReference type="ARBA" id="ARBA00004123"/>
    </source>
</evidence>
<evidence type="ECO:0000259" key="11">
    <source>
        <dbReference type="PROSITE" id="PS51319"/>
    </source>
</evidence>
<dbReference type="PROSITE" id="PS51319">
    <property type="entry name" value="TFIIS_N"/>
    <property type="match status" value="1"/>
</dbReference>
<comment type="subcellular location">
    <subcellularLocation>
        <location evidence="1 9">Nucleus</location>
    </subcellularLocation>
</comment>
<dbReference type="SMART" id="SM00509">
    <property type="entry name" value="TFS2N"/>
    <property type="match status" value="1"/>
</dbReference>
<organism evidence="12 13">
    <name type="scientific">Tropilaelaps mercedesae</name>
    <dbReference type="NCBI Taxonomy" id="418985"/>
    <lineage>
        <taxon>Eukaryota</taxon>
        <taxon>Metazoa</taxon>
        <taxon>Ecdysozoa</taxon>
        <taxon>Arthropoda</taxon>
        <taxon>Chelicerata</taxon>
        <taxon>Arachnida</taxon>
        <taxon>Acari</taxon>
        <taxon>Parasitiformes</taxon>
        <taxon>Mesostigmata</taxon>
        <taxon>Gamasina</taxon>
        <taxon>Dermanyssoidea</taxon>
        <taxon>Laelapidae</taxon>
        <taxon>Tropilaelaps</taxon>
    </lineage>
</organism>
<comment type="similarity">
    <text evidence="2">Belongs to the Mediator complex subunit 26 family.</text>
</comment>
<evidence type="ECO:0000313" key="13">
    <source>
        <dbReference type="Proteomes" id="UP000192247"/>
    </source>
</evidence>
<evidence type="ECO:0000256" key="9">
    <source>
        <dbReference type="PROSITE-ProRule" id="PRU00649"/>
    </source>
</evidence>
<feature type="compositionally biased region" description="Low complexity" evidence="10">
    <location>
        <begin position="241"/>
        <end position="255"/>
    </location>
</feature>